<protein>
    <submittedName>
        <fullName evidence="6">Tetratricopeptide repeat protein</fullName>
    </submittedName>
</protein>
<gene>
    <name evidence="6" type="ORF">MNODULE_14815</name>
</gene>
<evidence type="ECO:0000313" key="6">
    <source>
        <dbReference type="EMBL" id="NKE72018.1"/>
    </source>
</evidence>
<dbReference type="InterPro" id="IPR019734">
    <property type="entry name" value="TPR_rpt"/>
</dbReference>
<accession>A0A7X6DS23</accession>
<dbReference type="InterPro" id="IPR051685">
    <property type="entry name" value="Ycf3/AcsC/BcsC/TPR_MFPF"/>
</dbReference>
<dbReference type="PANTHER" id="PTHR44943:SF9">
    <property type="entry name" value="TPR-REPEAT-CONTAINING PROTEIN"/>
    <property type="match status" value="1"/>
</dbReference>
<dbReference type="Pfam" id="PF14559">
    <property type="entry name" value="TPR_19"/>
    <property type="match status" value="1"/>
</dbReference>
<comment type="caution">
    <text evidence="6">The sequence shown here is derived from an EMBL/GenBank/DDBJ whole genome shotgun (WGS) entry which is preliminary data.</text>
</comment>
<evidence type="ECO:0000256" key="4">
    <source>
        <dbReference type="PROSITE-ProRule" id="PRU00339"/>
    </source>
</evidence>
<proteinExistence type="predicted"/>
<feature type="compositionally biased region" description="Low complexity" evidence="5">
    <location>
        <begin position="52"/>
        <end position="75"/>
    </location>
</feature>
<name>A0A7X6DS23_9BACT</name>
<feature type="region of interest" description="Disordered" evidence="5">
    <location>
        <begin position="39"/>
        <end position="76"/>
    </location>
</feature>
<reference evidence="6 7" key="1">
    <citation type="journal article" date="2020" name="Nature">
        <title>Bacterial chemolithoautotrophy via manganese oxidation.</title>
        <authorList>
            <person name="Yu H."/>
            <person name="Leadbetter J.R."/>
        </authorList>
    </citation>
    <scope>NUCLEOTIDE SEQUENCE [LARGE SCALE GENOMIC DNA]</scope>
    <source>
        <strain evidence="6 7">Mn-1</strain>
    </source>
</reference>
<evidence type="ECO:0000256" key="5">
    <source>
        <dbReference type="SAM" id="MobiDB-lite"/>
    </source>
</evidence>
<dbReference type="Proteomes" id="UP000534783">
    <property type="component" value="Unassembled WGS sequence"/>
</dbReference>
<keyword evidence="2 4" id="KW-0802">TPR repeat</keyword>
<evidence type="ECO:0000256" key="3">
    <source>
        <dbReference type="ARBA" id="ARBA00023078"/>
    </source>
</evidence>
<keyword evidence="3" id="KW-0793">Thylakoid</keyword>
<evidence type="ECO:0000313" key="7">
    <source>
        <dbReference type="Proteomes" id="UP000534783"/>
    </source>
</evidence>
<evidence type="ECO:0000256" key="2">
    <source>
        <dbReference type="ARBA" id="ARBA00022803"/>
    </source>
</evidence>
<keyword evidence="7" id="KW-1185">Reference proteome</keyword>
<dbReference type="PROSITE" id="PS51257">
    <property type="entry name" value="PROKAR_LIPOPROTEIN"/>
    <property type="match status" value="1"/>
</dbReference>
<keyword evidence="1" id="KW-0677">Repeat</keyword>
<dbReference type="SUPFAM" id="SSF48452">
    <property type="entry name" value="TPR-like"/>
    <property type="match status" value="1"/>
</dbReference>
<dbReference type="AlphaFoldDB" id="A0A7X6DS23"/>
<feature type="repeat" description="TPR" evidence="4">
    <location>
        <begin position="97"/>
        <end position="130"/>
    </location>
</feature>
<dbReference type="PROSITE" id="PS50005">
    <property type="entry name" value="TPR"/>
    <property type="match status" value="2"/>
</dbReference>
<dbReference type="SMART" id="SM00028">
    <property type="entry name" value="TPR"/>
    <property type="match status" value="3"/>
</dbReference>
<dbReference type="PROSITE" id="PS50293">
    <property type="entry name" value="TPR_REGION"/>
    <property type="match status" value="1"/>
</dbReference>
<dbReference type="InterPro" id="IPR011990">
    <property type="entry name" value="TPR-like_helical_dom_sf"/>
</dbReference>
<dbReference type="PANTHER" id="PTHR44943">
    <property type="entry name" value="CELLULOSE SYNTHASE OPERON PROTEIN C"/>
    <property type="match status" value="1"/>
</dbReference>
<dbReference type="Gene3D" id="1.25.40.10">
    <property type="entry name" value="Tetratricopeptide repeat domain"/>
    <property type="match status" value="1"/>
</dbReference>
<organism evidence="6 7">
    <name type="scientific">Candidatus Manganitrophus noduliformans</name>
    <dbReference type="NCBI Taxonomy" id="2606439"/>
    <lineage>
        <taxon>Bacteria</taxon>
        <taxon>Pseudomonadati</taxon>
        <taxon>Nitrospirota</taxon>
        <taxon>Nitrospiria</taxon>
        <taxon>Candidatus Troglogloeales</taxon>
        <taxon>Candidatus Manganitrophaceae</taxon>
        <taxon>Candidatus Manganitrophus</taxon>
    </lineage>
</organism>
<feature type="repeat" description="TPR" evidence="4">
    <location>
        <begin position="131"/>
        <end position="164"/>
    </location>
</feature>
<evidence type="ECO:0000256" key="1">
    <source>
        <dbReference type="ARBA" id="ARBA00022737"/>
    </source>
</evidence>
<sequence>MGRLLRGFFMFYFTKWMVLFLLSFSSLIGCQKQEGMAENVGAGAPAPPSVPSPSASVGEAASSSASEESPHGSGAPVPFMQKLAEYKARLEKDPKDIEALVFMGNANYDIQRFEKAKEFYQKALEVDPDNTHVRTDLASSYRSLGEIDQALEELNKVLKADPKHEIALYNSGIILLNDKNDAEKATAAWEKLVQLKPNDPLSEELKKKISELKQTGSQPIPSATQPK</sequence>
<dbReference type="EMBL" id="VTOW01000003">
    <property type="protein sequence ID" value="NKE72018.1"/>
    <property type="molecule type" value="Genomic_DNA"/>
</dbReference>